<dbReference type="RefSeq" id="WP_013178262.1">
    <property type="nucleotide sequence ID" value="NC_014221.1"/>
</dbReference>
<comment type="similarity">
    <text evidence="1 2">Belongs to the phD/YefM antitoxin family.</text>
</comment>
<dbReference type="OrthoDB" id="9800503at2"/>
<sequence>MPMTNVAEAKAQLSSLIEKALAGEEVIISKHGKPMVRLVPYERDASPRDMSVRIWEGEVRLADDFDELPAELMTAFSGDAH</sequence>
<dbReference type="HOGENOM" id="CLU_163140_3_1_0"/>
<dbReference type="Proteomes" id="UP000000379">
    <property type="component" value="Chromosome"/>
</dbReference>
<accession>D7CQB1</accession>
<organism evidence="3 4">
    <name type="scientific">Truepera radiovictrix (strain DSM 17093 / CIP 108686 / LMG 22925 / RQ-24)</name>
    <dbReference type="NCBI Taxonomy" id="649638"/>
    <lineage>
        <taxon>Bacteria</taxon>
        <taxon>Thermotogati</taxon>
        <taxon>Deinococcota</taxon>
        <taxon>Deinococci</taxon>
        <taxon>Trueperales</taxon>
        <taxon>Trueperaceae</taxon>
        <taxon>Truepera</taxon>
    </lineage>
</organism>
<dbReference type="SUPFAM" id="SSF143120">
    <property type="entry name" value="YefM-like"/>
    <property type="match status" value="1"/>
</dbReference>
<gene>
    <name evidence="3" type="ordered locus">Trad_1777</name>
</gene>
<keyword evidence="4" id="KW-1185">Reference proteome</keyword>
<name>D7CQB1_TRURR</name>
<reference evidence="3 4" key="2">
    <citation type="journal article" date="2011" name="Stand. Genomic Sci.">
        <title>Complete genome sequence of Truepera radiovictrix type strain (RQ-24).</title>
        <authorList>
            <person name="Ivanova N."/>
            <person name="Rohde C."/>
            <person name="Munk C."/>
            <person name="Nolan M."/>
            <person name="Lucas S."/>
            <person name="Del Rio T.G."/>
            <person name="Tice H."/>
            <person name="Deshpande S."/>
            <person name="Cheng J.F."/>
            <person name="Tapia R."/>
            <person name="Han C."/>
            <person name="Goodwin L."/>
            <person name="Pitluck S."/>
            <person name="Liolios K."/>
            <person name="Mavromatis K."/>
            <person name="Mikhailova N."/>
            <person name="Pati A."/>
            <person name="Chen A."/>
            <person name="Palaniappan K."/>
            <person name="Land M."/>
            <person name="Hauser L."/>
            <person name="Chang Y.J."/>
            <person name="Jeffries C.D."/>
            <person name="Brambilla E."/>
            <person name="Rohde M."/>
            <person name="Goker M."/>
            <person name="Tindall B.J."/>
            <person name="Woyke T."/>
            <person name="Bristow J."/>
            <person name="Eisen J.A."/>
            <person name="Markowitz V."/>
            <person name="Hugenholtz P."/>
            <person name="Kyrpides N.C."/>
            <person name="Klenk H.P."/>
            <person name="Lapidus A."/>
        </authorList>
    </citation>
    <scope>NUCLEOTIDE SEQUENCE [LARGE SCALE GENOMIC DNA]</scope>
    <source>
        <strain evidence="4">DSM 17093 / CIP 108686 / LMG 22925 / RQ-24</strain>
    </source>
</reference>
<evidence type="ECO:0000313" key="3">
    <source>
        <dbReference type="EMBL" id="ADI14895.1"/>
    </source>
</evidence>
<proteinExistence type="inferred from homology"/>
<dbReference type="KEGG" id="tra:Trad_1777"/>
<evidence type="ECO:0000313" key="4">
    <source>
        <dbReference type="Proteomes" id="UP000000379"/>
    </source>
</evidence>
<evidence type="ECO:0000256" key="2">
    <source>
        <dbReference type="RuleBase" id="RU362080"/>
    </source>
</evidence>
<dbReference type="Pfam" id="PF02604">
    <property type="entry name" value="PhdYeFM_antitox"/>
    <property type="match status" value="1"/>
</dbReference>
<dbReference type="Gene3D" id="3.40.1620.10">
    <property type="entry name" value="YefM-like domain"/>
    <property type="match status" value="1"/>
</dbReference>
<dbReference type="NCBIfam" id="TIGR01552">
    <property type="entry name" value="phd_fam"/>
    <property type="match status" value="1"/>
</dbReference>
<dbReference type="eggNOG" id="COG4118">
    <property type="taxonomic scope" value="Bacteria"/>
</dbReference>
<reference evidence="4" key="1">
    <citation type="submission" date="2010-05" db="EMBL/GenBank/DDBJ databases">
        <title>The complete genome of Truepera radiovictris DSM 17093.</title>
        <authorList>
            <consortium name="US DOE Joint Genome Institute (JGI-PGF)"/>
            <person name="Lucas S."/>
            <person name="Copeland A."/>
            <person name="Lapidus A."/>
            <person name="Glavina del Rio T."/>
            <person name="Dalin E."/>
            <person name="Tice H."/>
            <person name="Bruce D."/>
            <person name="Goodwin L."/>
            <person name="Pitluck S."/>
            <person name="Kyrpides N."/>
            <person name="Mavromatis K."/>
            <person name="Ovchinnikova G."/>
            <person name="Munk A.C."/>
            <person name="Detter J.C."/>
            <person name="Han C."/>
            <person name="Tapia R."/>
            <person name="Land M."/>
            <person name="Hauser L."/>
            <person name="Markowitz V."/>
            <person name="Cheng J.-F."/>
            <person name="Hugenholtz P."/>
            <person name="Woyke T."/>
            <person name="Wu D."/>
            <person name="Tindall B."/>
            <person name="Pomrenke H.G."/>
            <person name="Brambilla E."/>
            <person name="Klenk H.-P."/>
            <person name="Eisen J.A."/>
        </authorList>
    </citation>
    <scope>NUCLEOTIDE SEQUENCE [LARGE SCALE GENOMIC DNA]</scope>
    <source>
        <strain evidence="4">DSM 17093 / CIP 108686 / LMG 22925 / RQ-24</strain>
    </source>
</reference>
<dbReference type="InterPro" id="IPR036165">
    <property type="entry name" value="YefM-like_sf"/>
</dbReference>
<dbReference type="AlphaFoldDB" id="D7CQB1"/>
<dbReference type="EMBL" id="CP002049">
    <property type="protein sequence ID" value="ADI14895.1"/>
    <property type="molecule type" value="Genomic_DNA"/>
</dbReference>
<protein>
    <recommendedName>
        <fullName evidence="2">Antitoxin</fullName>
    </recommendedName>
</protein>
<evidence type="ECO:0000256" key="1">
    <source>
        <dbReference type="ARBA" id="ARBA00009981"/>
    </source>
</evidence>
<dbReference type="STRING" id="649638.Trad_1777"/>
<dbReference type="InterPro" id="IPR006442">
    <property type="entry name" value="Antitoxin_Phd/YefM"/>
</dbReference>
<comment type="function">
    <text evidence="2">Antitoxin component of a type II toxin-antitoxin (TA) system.</text>
</comment>